<protein>
    <recommendedName>
        <fullName evidence="2">Methyltransferase domain-containing protein</fullName>
    </recommendedName>
</protein>
<evidence type="ECO:0000313" key="1">
    <source>
        <dbReference type="EMBL" id="GAH11027.1"/>
    </source>
</evidence>
<dbReference type="AlphaFoldDB" id="X1CTC2"/>
<dbReference type="Gene3D" id="3.40.50.150">
    <property type="entry name" value="Vaccinia Virus protein VP39"/>
    <property type="match status" value="1"/>
</dbReference>
<dbReference type="InterPro" id="IPR029063">
    <property type="entry name" value="SAM-dependent_MTases_sf"/>
</dbReference>
<dbReference type="Pfam" id="PF13578">
    <property type="entry name" value="Methyltransf_24"/>
    <property type="match status" value="1"/>
</dbReference>
<dbReference type="SUPFAM" id="SSF53335">
    <property type="entry name" value="S-adenosyl-L-methionine-dependent methyltransferases"/>
    <property type="match status" value="1"/>
</dbReference>
<name>X1CTC2_9ZZZZ</name>
<dbReference type="EMBL" id="BART01029812">
    <property type="protein sequence ID" value="GAH11027.1"/>
    <property type="molecule type" value="Genomic_DNA"/>
</dbReference>
<accession>X1CTC2</accession>
<dbReference type="PANTHER" id="PTHR37909">
    <property type="entry name" value="S-ADENOSYL-L-METHIONINE-DEPENDENT METHYLTRANSFERASES SUPERFAMILY PROTEIN"/>
    <property type="match status" value="1"/>
</dbReference>
<evidence type="ECO:0008006" key="2">
    <source>
        <dbReference type="Google" id="ProtNLM"/>
    </source>
</evidence>
<proteinExistence type="predicted"/>
<sequence length="170" mass="19636">MRPSLDVVKDRFKCPIIGAEIGVARGGNALSILQNMPNVKLLYLVDPYMKYEGFAKSPMANIVASLKEVAKQCLSSFNDRIIWVYKRFEECTSEEIKNPLDFIYIDNNHDYEYVKSHIVLGVQFVKPGGVVSGHDYSRKYVGLRKAVDEYSEKHHLELFKKNGDWWFIRP</sequence>
<comment type="caution">
    <text evidence="1">The sequence shown here is derived from an EMBL/GenBank/DDBJ whole genome shotgun (WGS) entry which is preliminary data.</text>
</comment>
<reference evidence="1" key="1">
    <citation type="journal article" date="2014" name="Front. Microbiol.">
        <title>High frequency of phylogenetically diverse reductive dehalogenase-homologous genes in deep subseafloor sedimentary metagenomes.</title>
        <authorList>
            <person name="Kawai M."/>
            <person name="Futagami T."/>
            <person name="Toyoda A."/>
            <person name="Takaki Y."/>
            <person name="Nishi S."/>
            <person name="Hori S."/>
            <person name="Arai W."/>
            <person name="Tsubouchi T."/>
            <person name="Morono Y."/>
            <person name="Uchiyama I."/>
            <person name="Ito T."/>
            <person name="Fujiyama A."/>
            <person name="Inagaki F."/>
            <person name="Takami H."/>
        </authorList>
    </citation>
    <scope>NUCLEOTIDE SEQUENCE</scope>
    <source>
        <strain evidence="1">Expedition CK06-06</strain>
    </source>
</reference>
<dbReference type="PANTHER" id="PTHR37909:SF1">
    <property type="entry name" value="S-ADENOSYL-L-METHIONINE-DEPENDENT METHYLTRANSFERASES SUPERFAMILY PROTEIN"/>
    <property type="match status" value="1"/>
</dbReference>
<gene>
    <name evidence="1" type="ORF">S01H4_52221</name>
</gene>
<organism evidence="1">
    <name type="scientific">marine sediment metagenome</name>
    <dbReference type="NCBI Taxonomy" id="412755"/>
    <lineage>
        <taxon>unclassified sequences</taxon>
        <taxon>metagenomes</taxon>
        <taxon>ecological metagenomes</taxon>
    </lineage>
</organism>